<evidence type="ECO:0000313" key="7">
    <source>
        <dbReference type="Proteomes" id="UP000190626"/>
    </source>
</evidence>
<comment type="subcellular location">
    <subcellularLocation>
        <location evidence="1">Membrane</location>
        <topology evidence="1">Multi-pass membrane protein</topology>
    </subcellularLocation>
</comment>
<keyword evidence="3 5" id="KW-1133">Transmembrane helix</keyword>
<dbReference type="EMBL" id="MBTG01000037">
    <property type="protein sequence ID" value="OPH49677.1"/>
    <property type="molecule type" value="Genomic_DNA"/>
</dbReference>
<protein>
    <recommendedName>
        <fullName evidence="8">DoxX family protein</fullName>
    </recommendedName>
</protein>
<organism evidence="6 7">
    <name type="scientific">Paenibacillus ferrarius</name>
    <dbReference type="NCBI Taxonomy" id="1469647"/>
    <lineage>
        <taxon>Bacteria</taxon>
        <taxon>Bacillati</taxon>
        <taxon>Bacillota</taxon>
        <taxon>Bacilli</taxon>
        <taxon>Bacillales</taxon>
        <taxon>Paenibacillaceae</taxon>
        <taxon>Paenibacillus</taxon>
    </lineage>
</organism>
<evidence type="ECO:0000256" key="5">
    <source>
        <dbReference type="SAM" id="Phobius"/>
    </source>
</evidence>
<dbReference type="OrthoDB" id="2939659at2"/>
<proteinExistence type="predicted"/>
<keyword evidence="2 5" id="KW-0812">Transmembrane</keyword>
<dbReference type="Proteomes" id="UP000190626">
    <property type="component" value="Unassembled WGS sequence"/>
</dbReference>
<dbReference type="RefSeq" id="WP_079418253.1">
    <property type="nucleotide sequence ID" value="NZ_MBTG01000037.1"/>
</dbReference>
<evidence type="ECO:0000256" key="4">
    <source>
        <dbReference type="ARBA" id="ARBA00023136"/>
    </source>
</evidence>
<name>A0A1V4HBY5_9BACL</name>
<feature type="transmembrane region" description="Helical" evidence="5">
    <location>
        <begin position="66"/>
        <end position="86"/>
    </location>
</feature>
<sequence length="118" mass="13009">MLVIIFQVILGIFFMITGTKIISGKMANEFSRFGLPSIFNFLTGFIEIICSIGMIVGIWYPIVALLSGLLLGATMLVAVFILLVIARDPFKKAIPAIILCLLSFTIALYQIDRLPLLN</sequence>
<feature type="transmembrane region" description="Helical" evidence="5">
    <location>
        <begin position="35"/>
        <end position="60"/>
    </location>
</feature>
<feature type="transmembrane region" description="Helical" evidence="5">
    <location>
        <begin position="93"/>
        <end position="111"/>
    </location>
</feature>
<keyword evidence="4 5" id="KW-0472">Membrane</keyword>
<comment type="caution">
    <text evidence="6">The sequence shown here is derived from an EMBL/GenBank/DDBJ whole genome shotgun (WGS) entry which is preliminary data.</text>
</comment>
<evidence type="ECO:0000256" key="1">
    <source>
        <dbReference type="ARBA" id="ARBA00004141"/>
    </source>
</evidence>
<dbReference type="AlphaFoldDB" id="A0A1V4HBY5"/>
<dbReference type="GO" id="GO:0016020">
    <property type="term" value="C:membrane"/>
    <property type="evidence" value="ECO:0007669"/>
    <property type="project" value="UniProtKB-SubCell"/>
</dbReference>
<feature type="transmembrane region" description="Helical" evidence="5">
    <location>
        <begin position="6"/>
        <end position="23"/>
    </location>
</feature>
<dbReference type="STRING" id="1469647.BC351_36810"/>
<reference evidence="7" key="1">
    <citation type="submission" date="2016-07" db="EMBL/GenBank/DDBJ databases">
        <authorList>
            <person name="Florea S."/>
            <person name="Webb J.S."/>
            <person name="Jaromczyk J."/>
            <person name="Schardl C.L."/>
        </authorList>
    </citation>
    <scope>NUCLEOTIDE SEQUENCE [LARGE SCALE GENOMIC DNA]</scope>
    <source>
        <strain evidence="7">CY1</strain>
    </source>
</reference>
<keyword evidence="7" id="KW-1185">Reference proteome</keyword>
<accession>A0A1V4HBY5</accession>
<evidence type="ECO:0000256" key="2">
    <source>
        <dbReference type="ARBA" id="ARBA00022692"/>
    </source>
</evidence>
<evidence type="ECO:0008006" key="8">
    <source>
        <dbReference type="Google" id="ProtNLM"/>
    </source>
</evidence>
<gene>
    <name evidence="6" type="ORF">BC351_36810</name>
</gene>
<evidence type="ECO:0000313" key="6">
    <source>
        <dbReference type="EMBL" id="OPH49677.1"/>
    </source>
</evidence>
<dbReference type="InterPro" id="IPR032808">
    <property type="entry name" value="DoxX"/>
</dbReference>
<dbReference type="Pfam" id="PF13564">
    <property type="entry name" value="DoxX_2"/>
    <property type="match status" value="1"/>
</dbReference>
<evidence type="ECO:0000256" key="3">
    <source>
        <dbReference type="ARBA" id="ARBA00022989"/>
    </source>
</evidence>